<dbReference type="NCBIfam" id="NF038122">
    <property type="entry name" value="metallo_LGF"/>
    <property type="match status" value="1"/>
</dbReference>
<accession>A0A4Y9EKQ7</accession>
<evidence type="ECO:0000313" key="3">
    <source>
        <dbReference type="EMBL" id="TFU01341.1"/>
    </source>
</evidence>
<evidence type="ECO:0000313" key="4">
    <source>
        <dbReference type="Proteomes" id="UP000297737"/>
    </source>
</evidence>
<organism evidence="3 4">
    <name type="scientific">Glacieibacterium arshaanense</name>
    <dbReference type="NCBI Taxonomy" id="2511025"/>
    <lineage>
        <taxon>Bacteria</taxon>
        <taxon>Pseudomonadati</taxon>
        <taxon>Pseudomonadota</taxon>
        <taxon>Alphaproteobacteria</taxon>
        <taxon>Sphingomonadales</taxon>
        <taxon>Sphingosinicellaceae</taxon>
        <taxon>Glacieibacterium</taxon>
    </lineage>
</organism>
<comment type="caution">
    <text evidence="3">The sequence shown here is derived from an EMBL/GenBank/DDBJ whole genome shotgun (WGS) entry which is preliminary data.</text>
</comment>
<keyword evidence="4" id="KW-1185">Reference proteome</keyword>
<feature type="signal peptide" evidence="1">
    <location>
        <begin position="1"/>
        <end position="22"/>
    </location>
</feature>
<dbReference type="NCBIfam" id="NF035944">
    <property type="entry name" value="PEPxxWA-CTERM"/>
    <property type="match status" value="1"/>
</dbReference>
<feature type="chain" id="PRO_5021429715" evidence="1">
    <location>
        <begin position="23"/>
        <end position="397"/>
    </location>
</feature>
<evidence type="ECO:0000259" key="2">
    <source>
        <dbReference type="Pfam" id="PF07589"/>
    </source>
</evidence>
<gene>
    <name evidence="3" type="ORF">EUV02_13700</name>
</gene>
<dbReference type="Pfam" id="PF07589">
    <property type="entry name" value="PEP-CTERM"/>
    <property type="match status" value="1"/>
</dbReference>
<dbReference type="EMBL" id="SIHO01000003">
    <property type="protein sequence ID" value="TFU01341.1"/>
    <property type="molecule type" value="Genomic_DNA"/>
</dbReference>
<name>A0A4Y9EKQ7_9SPHN</name>
<dbReference type="GO" id="GO:0008237">
    <property type="term" value="F:metallopeptidase activity"/>
    <property type="evidence" value="ECO:0007669"/>
    <property type="project" value="InterPro"/>
</dbReference>
<dbReference type="Gene3D" id="3.40.390.10">
    <property type="entry name" value="Collagenase (Catalytic Domain)"/>
    <property type="match status" value="1"/>
</dbReference>
<feature type="domain" description="Ice-binding protein C-terminal" evidence="2">
    <location>
        <begin position="369"/>
        <end position="392"/>
    </location>
</feature>
<protein>
    <submittedName>
        <fullName evidence="3">PEP-CTERM sorting domain-containing protein</fullName>
    </submittedName>
</protein>
<dbReference type="OrthoDB" id="8198236at2"/>
<dbReference type="AlphaFoldDB" id="A0A4Y9EKQ7"/>
<proteinExistence type="predicted"/>
<sequence length="397" mass="40709">MKAGFPIAALLVGAVVAQPAQAVIIKLTNTGGVTAGSQAETGFKAAAAFWEQALTNNVTVELNVGYSALGAGIIGSTGSRQLSTTATSIQTQLLANKTSALDTLATSHMPTLTNGALKVITSGYKTPATKSGVNTASKVYDTDTSANNKNIVATSANLKALGYAVAAGADASITFSSAFAFDFNPDDGITAGQMDFIGVAIHEIGHALGFISGVDTYDYYGGPSGPSRSSNTNLNNYAVGTVLDMFRYSTDPTNLVVGTAPVLDWSVKTASYFSVDGGVTAYGSGLFSTGAYNGDGRQASHWKDAASGATQLGIMDPTAAYGQRGIVTALDLAAFDAIGWNTSVNVVNNASYTYLSTTNAVYRAAIANVPEPASWAMMITGFGMVGGALRRRRVAVA</sequence>
<keyword evidence="1" id="KW-0732">Signal</keyword>
<dbReference type="InterPro" id="IPR024079">
    <property type="entry name" value="MetalloPept_cat_dom_sf"/>
</dbReference>
<dbReference type="Proteomes" id="UP000297737">
    <property type="component" value="Unassembled WGS sequence"/>
</dbReference>
<dbReference type="SUPFAM" id="SSF55486">
    <property type="entry name" value="Metalloproteases ('zincins'), catalytic domain"/>
    <property type="match status" value="2"/>
</dbReference>
<dbReference type="NCBIfam" id="TIGR02595">
    <property type="entry name" value="PEP_CTERM"/>
    <property type="match status" value="1"/>
</dbReference>
<reference evidence="3 4" key="1">
    <citation type="submission" date="2019-02" db="EMBL/GenBank/DDBJ databases">
        <title>Polymorphobacter sp. isolated from the lake at the Tibet of China.</title>
        <authorList>
            <person name="Li A."/>
        </authorList>
    </citation>
    <scope>NUCLEOTIDE SEQUENCE [LARGE SCALE GENOMIC DNA]</scope>
    <source>
        <strain evidence="3 4">DJ1R-1</strain>
    </source>
</reference>
<evidence type="ECO:0000256" key="1">
    <source>
        <dbReference type="SAM" id="SignalP"/>
    </source>
</evidence>
<dbReference type="InterPro" id="IPR013424">
    <property type="entry name" value="Ice-binding_C"/>
</dbReference>